<name>A0A9P4YSX1_9HYPO</name>
<comment type="caution">
    <text evidence="1">The sequence shown here is derived from an EMBL/GenBank/DDBJ whole genome shotgun (WGS) entry which is preliminary data.</text>
</comment>
<dbReference type="RefSeq" id="XP_035319874.1">
    <property type="nucleotide sequence ID" value="XM_035464164.1"/>
</dbReference>
<protein>
    <submittedName>
        <fullName evidence="1">Uncharacterized protein</fullName>
    </submittedName>
</protein>
<accession>A0A9P4YSX1</accession>
<evidence type="ECO:0000313" key="2">
    <source>
        <dbReference type="Proteomes" id="UP000749293"/>
    </source>
</evidence>
<dbReference type="Proteomes" id="UP000749293">
    <property type="component" value="Unassembled WGS sequence"/>
</dbReference>
<organism evidence="1 2">
    <name type="scientific">Geosmithia morbida</name>
    <dbReference type="NCBI Taxonomy" id="1094350"/>
    <lineage>
        <taxon>Eukaryota</taxon>
        <taxon>Fungi</taxon>
        <taxon>Dikarya</taxon>
        <taxon>Ascomycota</taxon>
        <taxon>Pezizomycotina</taxon>
        <taxon>Sordariomycetes</taxon>
        <taxon>Hypocreomycetidae</taxon>
        <taxon>Hypocreales</taxon>
        <taxon>Bionectriaceae</taxon>
        <taxon>Geosmithia</taxon>
    </lineage>
</organism>
<proteinExistence type="predicted"/>
<sequence>MNLSFSSFRLIVVRDSREVNHASFAVRNPKTPA</sequence>
<evidence type="ECO:0000313" key="1">
    <source>
        <dbReference type="EMBL" id="KAF4121222.1"/>
    </source>
</evidence>
<keyword evidence="2" id="KW-1185">Reference proteome</keyword>
<dbReference type="GeneID" id="55968414"/>
<reference evidence="1" key="1">
    <citation type="submission" date="2020-03" db="EMBL/GenBank/DDBJ databases">
        <title>Site-based positive gene gene selection in Geosmithia morbida across the United States reveals a broad range of putative effectors and factors for local host and environmental adapation.</title>
        <authorList>
            <person name="Onufrak A."/>
            <person name="Murdoch R.W."/>
            <person name="Gazis R."/>
            <person name="Huff M."/>
            <person name="Staton M."/>
            <person name="Klingeman W."/>
            <person name="Hadziabdic D."/>
        </authorList>
    </citation>
    <scope>NUCLEOTIDE SEQUENCE</scope>
    <source>
        <strain evidence="1">1262</strain>
    </source>
</reference>
<gene>
    <name evidence="1" type="ORF">GMORB2_2184</name>
</gene>
<dbReference type="EMBL" id="JAANYQ010000013">
    <property type="protein sequence ID" value="KAF4121222.1"/>
    <property type="molecule type" value="Genomic_DNA"/>
</dbReference>
<dbReference type="AlphaFoldDB" id="A0A9P4YSX1"/>